<sequence length="659" mass="73989">MRWKPWLLLLLFHICTRAQDEGSKITLPKEVDTCNGIFLLYTFDSRQKEYPRLKNATAQSWAFKSQLSVINAGTTELKSWQAFIGFQHDEILVSIDGAIPLNAEDFPMKVGNNGTHLTGYPHADLKTAIDTAGDLAQMSAIVKIKGTMFGVRLGGNVMPTKIKLENEGFKCPAPKTKAKRSMHVCCTKDPKYKEKKKKKLKFFPRRKADLSFTYDITQAFKGNYMAQVTIENNHPLGRLDHWNLSFEWMRNEFIYDMRGAFPRKKDPSECLYSAAGQYYQDMDFSQVMNCQRKPIISDLPPTLKDDDKVGKLPFCCRNGNILPKIMNATKSRSVFQMNVYKLPPDLNRTAVNPPQNWNITGMVNPHYKCSQPVRVDPTETPDPSGIEATISAIASYQVTCNITKPKPKMAKCCVSFSAYYAESVVPCNTCACGCEDENPRKCDEDAPALPLPSEALLVPFANRTVKAKAWAKIKHMDLPRKLPCPDNCPVSLNWHVDSDYKTGWSARMTIFNWETRPFEDWFMALQFKKALVGFENVYSFNGTKLPKTIFMQGLPGLNYLVGLTNGTKAGEPPVPGKQQSVISFLKKNTPNIRVADGDGFPSKVVFNGGECALPKRFPKRSAGTHNSSPMGLFSVVFVSFSTFIVLLLLSSNNHTIHLT</sequence>
<reference evidence="2" key="1">
    <citation type="journal article" date="2022" name="Mol. Ecol. Resour.">
        <title>The genomes of chicory, endive, great burdock and yacon provide insights into Asteraceae palaeo-polyploidization history and plant inulin production.</title>
        <authorList>
            <person name="Fan W."/>
            <person name="Wang S."/>
            <person name="Wang H."/>
            <person name="Wang A."/>
            <person name="Jiang F."/>
            <person name="Liu H."/>
            <person name="Zhao H."/>
            <person name="Xu D."/>
            <person name="Zhang Y."/>
        </authorList>
    </citation>
    <scope>NUCLEOTIDE SEQUENCE [LARGE SCALE GENOMIC DNA]</scope>
    <source>
        <strain evidence="2">cv. Niubang</strain>
    </source>
</reference>
<name>A0ACB9FC63_ARCLA</name>
<proteinExistence type="predicted"/>
<evidence type="ECO:0000313" key="2">
    <source>
        <dbReference type="Proteomes" id="UP001055879"/>
    </source>
</evidence>
<reference evidence="1 2" key="2">
    <citation type="journal article" date="2022" name="Mol. Ecol. Resour.">
        <title>The genomes of chicory, endive, great burdock and yacon provide insights into Asteraceae paleo-polyploidization history and plant inulin production.</title>
        <authorList>
            <person name="Fan W."/>
            <person name="Wang S."/>
            <person name="Wang H."/>
            <person name="Wang A."/>
            <person name="Jiang F."/>
            <person name="Liu H."/>
            <person name="Zhao H."/>
            <person name="Xu D."/>
            <person name="Zhang Y."/>
        </authorList>
    </citation>
    <scope>NUCLEOTIDE SEQUENCE [LARGE SCALE GENOMIC DNA]</scope>
    <source>
        <strain evidence="2">cv. Niubang</strain>
    </source>
</reference>
<keyword evidence="2" id="KW-1185">Reference proteome</keyword>
<organism evidence="1 2">
    <name type="scientific">Arctium lappa</name>
    <name type="common">Greater burdock</name>
    <name type="synonym">Lappa major</name>
    <dbReference type="NCBI Taxonomy" id="4217"/>
    <lineage>
        <taxon>Eukaryota</taxon>
        <taxon>Viridiplantae</taxon>
        <taxon>Streptophyta</taxon>
        <taxon>Embryophyta</taxon>
        <taxon>Tracheophyta</taxon>
        <taxon>Spermatophyta</taxon>
        <taxon>Magnoliopsida</taxon>
        <taxon>eudicotyledons</taxon>
        <taxon>Gunneridae</taxon>
        <taxon>Pentapetalae</taxon>
        <taxon>asterids</taxon>
        <taxon>campanulids</taxon>
        <taxon>Asterales</taxon>
        <taxon>Asteraceae</taxon>
        <taxon>Carduoideae</taxon>
        <taxon>Cardueae</taxon>
        <taxon>Arctiinae</taxon>
        <taxon>Arctium</taxon>
    </lineage>
</organism>
<protein>
    <submittedName>
        <fullName evidence="1">Uncharacterized protein</fullName>
    </submittedName>
</protein>
<dbReference type="EMBL" id="CM042047">
    <property type="protein sequence ID" value="KAI3768938.1"/>
    <property type="molecule type" value="Genomic_DNA"/>
</dbReference>
<dbReference type="Proteomes" id="UP001055879">
    <property type="component" value="Linkage Group LG01"/>
</dbReference>
<comment type="caution">
    <text evidence="1">The sequence shown here is derived from an EMBL/GenBank/DDBJ whole genome shotgun (WGS) entry which is preliminary data.</text>
</comment>
<accession>A0ACB9FC63</accession>
<gene>
    <name evidence="1" type="ORF">L6452_00034</name>
</gene>
<evidence type="ECO:0000313" key="1">
    <source>
        <dbReference type="EMBL" id="KAI3768938.1"/>
    </source>
</evidence>